<reference evidence="2" key="2">
    <citation type="submission" date="2023-06" db="EMBL/GenBank/DDBJ databases">
        <authorList>
            <consortium name="Lawrence Berkeley National Laboratory"/>
            <person name="Haridas S."/>
            <person name="Hensen N."/>
            <person name="Bonometti L."/>
            <person name="Westerberg I."/>
            <person name="Brannstrom I.O."/>
            <person name="Guillou S."/>
            <person name="Cros-Aarteil S."/>
            <person name="Calhoun S."/>
            <person name="Kuo A."/>
            <person name="Mondo S."/>
            <person name="Pangilinan J."/>
            <person name="Riley R."/>
            <person name="Labutti K."/>
            <person name="Andreopoulos B."/>
            <person name="Lipzen A."/>
            <person name="Chen C."/>
            <person name="Yanf M."/>
            <person name="Daum C."/>
            <person name="Ng V."/>
            <person name="Clum A."/>
            <person name="Steindorff A."/>
            <person name="Ohm R."/>
            <person name="Martin F."/>
            <person name="Silar P."/>
            <person name="Natvig D."/>
            <person name="Lalanne C."/>
            <person name="Gautier V."/>
            <person name="Ament-Velasquez S.L."/>
            <person name="Kruys A."/>
            <person name="Hutchinson M.I."/>
            <person name="Powell A.J."/>
            <person name="Barry K."/>
            <person name="Miller A.N."/>
            <person name="Grigoriev I.V."/>
            <person name="Debuchy R."/>
            <person name="Gladieux P."/>
            <person name="Thoren M.H."/>
            <person name="Johannesson H."/>
        </authorList>
    </citation>
    <scope>NUCLEOTIDE SEQUENCE</scope>
    <source>
        <strain evidence="2">CBS 314.62</strain>
    </source>
</reference>
<reference evidence="2" key="1">
    <citation type="journal article" date="2023" name="Mol. Phylogenet. Evol.">
        <title>Genome-scale phylogeny and comparative genomics of the fungal order Sordariales.</title>
        <authorList>
            <person name="Hensen N."/>
            <person name="Bonometti L."/>
            <person name="Westerberg I."/>
            <person name="Brannstrom I.O."/>
            <person name="Guillou S."/>
            <person name="Cros-Aarteil S."/>
            <person name="Calhoun S."/>
            <person name="Haridas S."/>
            <person name="Kuo A."/>
            <person name="Mondo S."/>
            <person name="Pangilinan J."/>
            <person name="Riley R."/>
            <person name="LaButti K."/>
            <person name="Andreopoulos B."/>
            <person name="Lipzen A."/>
            <person name="Chen C."/>
            <person name="Yan M."/>
            <person name="Daum C."/>
            <person name="Ng V."/>
            <person name="Clum A."/>
            <person name="Steindorff A."/>
            <person name="Ohm R.A."/>
            <person name="Martin F."/>
            <person name="Silar P."/>
            <person name="Natvig D.O."/>
            <person name="Lalanne C."/>
            <person name="Gautier V."/>
            <person name="Ament-Velasquez S.L."/>
            <person name="Kruys A."/>
            <person name="Hutchinson M.I."/>
            <person name="Powell A.J."/>
            <person name="Barry K."/>
            <person name="Miller A.N."/>
            <person name="Grigoriev I.V."/>
            <person name="Debuchy R."/>
            <person name="Gladieux P."/>
            <person name="Hiltunen Thoren M."/>
            <person name="Johannesson H."/>
        </authorList>
    </citation>
    <scope>NUCLEOTIDE SEQUENCE</scope>
    <source>
        <strain evidence="2">CBS 314.62</strain>
    </source>
</reference>
<evidence type="ECO:0000256" key="1">
    <source>
        <dbReference type="SAM" id="MobiDB-lite"/>
    </source>
</evidence>
<name>A0AAE0XG56_9PEZI</name>
<dbReference type="GO" id="GO:0031490">
    <property type="term" value="F:chromatin DNA binding"/>
    <property type="evidence" value="ECO:0007669"/>
    <property type="project" value="TreeGrafter"/>
</dbReference>
<sequence>MSINLPLRFPEDTPLSKPSLQTRLLLSCFSLFPMADQFLAEQHTWTLARNAQTNDKESWVMLTRDGEIVPIPGEKILLTSRTRVGLELSTPKELQVAEPFHVKSDSGLAYITNERVIYLPARPTDDFKSFFAPVLSFSDTHVQSSWIGPWCWGGVVRPVPGGGIPMDIPRIEAKLVFRDGGHSDFQAKFEWLKERLLHAQELGMILGQNIEPPPPYDLNPAGPSSGAPGPAATPDETPETLASQRQPPQPAPDEPPPDYLEAQSQAVAMRYEERMREEAERH</sequence>
<dbReference type="EMBL" id="JAULSO010000001">
    <property type="protein sequence ID" value="KAK3692824.1"/>
    <property type="molecule type" value="Genomic_DNA"/>
</dbReference>
<dbReference type="Proteomes" id="UP001270362">
    <property type="component" value="Unassembled WGS sequence"/>
</dbReference>
<proteinExistence type="predicted"/>
<accession>A0AAE0XG56</accession>
<evidence type="ECO:0008006" key="4">
    <source>
        <dbReference type="Google" id="ProtNLM"/>
    </source>
</evidence>
<dbReference type="GO" id="GO:0003713">
    <property type="term" value="F:transcription coactivator activity"/>
    <property type="evidence" value="ECO:0007669"/>
    <property type="project" value="InterPro"/>
</dbReference>
<feature type="compositionally biased region" description="Basic and acidic residues" evidence="1">
    <location>
        <begin position="270"/>
        <end position="282"/>
    </location>
</feature>
<dbReference type="PANTHER" id="PTHR31606">
    <property type="entry name" value="WW DOMAIN BINDING PROTEIN 2, ISOFORM E"/>
    <property type="match status" value="1"/>
</dbReference>
<dbReference type="SUPFAM" id="SSF50729">
    <property type="entry name" value="PH domain-like"/>
    <property type="match status" value="1"/>
</dbReference>
<gene>
    <name evidence="2" type="ORF">B0T22DRAFT_475694</name>
</gene>
<comment type="caution">
    <text evidence="2">The sequence shown here is derived from an EMBL/GenBank/DDBJ whole genome shotgun (WGS) entry which is preliminary data.</text>
</comment>
<feature type="compositionally biased region" description="Low complexity" evidence="1">
    <location>
        <begin position="220"/>
        <end position="232"/>
    </location>
</feature>
<dbReference type="PANTHER" id="PTHR31606:SF1">
    <property type="entry name" value="WW DOMAIN BINDING PROTEIN 2, ISOFORM E"/>
    <property type="match status" value="1"/>
</dbReference>
<dbReference type="GO" id="GO:0005634">
    <property type="term" value="C:nucleus"/>
    <property type="evidence" value="ECO:0007669"/>
    <property type="project" value="TreeGrafter"/>
</dbReference>
<evidence type="ECO:0000313" key="3">
    <source>
        <dbReference type="Proteomes" id="UP001270362"/>
    </source>
</evidence>
<dbReference type="InterPro" id="IPR044852">
    <property type="entry name" value="WBP2-like"/>
</dbReference>
<evidence type="ECO:0000313" key="2">
    <source>
        <dbReference type="EMBL" id="KAK3692824.1"/>
    </source>
</evidence>
<feature type="compositionally biased region" description="Pro residues" evidence="1">
    <location>
        <begin position="247"/>
        <end position="258"/>
    </location>
</feature>
<dbReference type="CDD" id="cd13214">
    <property type="entry name" value="PH-GRAM_WBP2"/>
    <property type="match status" value="1"/>
</dbReference>
<organism evidence="2 3">
    <name type="scientific">Podospora appendiculata</name>
    <dbReference type="NCBI Taxonomy" id="314037"/>
    <lineage>
        <taxon>Eukaryota</taxon>
        <taxon>Fungi</taxon>
        <taxon>Dikarya</taxon>
        <taxon>Ascomycota</taxon>
        <taxon>Pezizomycotina</taxon>
        <taxon>Sordariomycetes</taxon>
        <taxon>Sordariomycetidae</taxon>
        <taxon>Sordariales</taxon>
        <taxon>Podosporaceae</taxon>
        <taxon>Podospora</taxon>
    </lineage>
</organism>
<protein>
    <recommendedName>
        <fullName evidence="4">WW domain-containing protein</fullName>
    </recommendedName>
</protein>
<feature type="region of interest" description="Disordered" evidence="1">
    <location>
        <begin position="208"/>
        <end position="282"/>
    </location>
</feature>
<keyword evidence="3" id="KW-1185">Reference proteome</keyword>
<dbReference type="AlphaFoldDB" id="A0AAE0XG56"/>